<proteinExistence type="inferred from homology"/>
<dbReference type="PANTHER" id="PTHR44196:SF1">
    <property type="entry name" value="DEHYDROGENASE_REDUCTASE SDR FAMILY MEMBER 7B"/>
    <property type="match status" value="1"/>
</dbReference>
<dbReference type="Gene3D" id="3.40.50.720">
    <property type="entry name" value="NAD(P)-binding Rossmann-like Domain"/>
    <property type="match status" value="1"/>
</dbReference>
<reference evidence="3" key="1">
    <citation type="submission" date="2023-04" db="EMBL/GenBank/DDBJ databases">
        <title>Phytophthora lilii NBRC 32176.</title>
        <authorList>
            <person name="Ichikawa N."/>
            <person name="Sato H."/>
            <person name="Tonouchi N."/>
        </authorList>
    </citation>
    <scope>NUCLEOTIDE SEQUENCE</scope>
    <source>
        <strain evidence="3">NBRC 32176</strain>
    </source>
</reference>
<keyword evidence="4" id="KW-1185">Reference proteome</keyword>
<dbReference type="Proteomes" id="UP001165083">
    <property type="component" value="Unassembled WGS sequence"/>
</dbReference>
<evidence type="ECO:0000256" key="2">
    <source>
        <dbReference type="ARBA" id="ARBA00023002"/>
    </source>
</evidence>
<dbReference type="GO" id="GO:0016020">
    <property type="term" value="C:membrane"/>
    <property type="evidence" value="ECO:0007669"/>
    <property type="project" value="TreeGrafter"/>
</dbReference>
<accession>A0A9W7D914</accession>
<dbReference type="PANTHER" id="PTHR44196">
    <property type="entry name" value="DEHYDROGENASE/REDUCTASE SDR FAMILY MEMBER 7B"/>
    <property type="match status" value="1"/>
</dbReference>
<name>A0A9W7D914_9STRA</name>
<dbReference type="Pfam" id="PF00106">
    <property type="entry name" value="adh_short"/>
    <property type="match status" value="1"/>
</dbReference>
<comment type="caution">
    <text evidence="3">The sequence shown here is derived from an EMBL/GenBank/DDBJ whole genome shotgun (WGS) entry which is preliminary data.</text>
</comment>
<dbReference type="PRINTS" id="PR00081">
    <property type="entry name" value="GDHRDH"/>
</dbReference>
<dbReference type="SUPFAM" id="SSF51735">
    <property type="entry name" value="NAD(P)-binding Rossmann-fold domains"/>
    <property type="match status" value="1"/>
</dbReference>
<dbReference type="EMBL" id="BSXW01012493">
    <property type="protein sequence ID" value="GMF65685.1"/>
    <property type="molecule type" value="Genomic_DNA"/>
</dbReference>
<organism evidence="3 4">
    <name type="scientific">Phytophthora lilii</name>
    <dbReference type="NCBI Taxonomy" id="2077276"/>
    <lineage>
        <taxon>Eukaryota</taxon>
        <taxon>Sar</taxon>
        <taxon>Stramenopiles</taxon>
        <taxon>Oomycota</taxon>
        <taxon>Peronosporomycetes</taxon>
        <taxon>Peronosporales</taxon>
        <taxon>Peronosporaceae</taxon>
        <taxon>Phytophthora</taxon>
    </lineage>
</organism>
<evidence type="ECO:0000256" key="1">
    <source>
        <dbReference type="ARBA" id="ARBA00006484"/>
    </source>
</evidence>
<gene>
    <name evidence="3" type="ORF">Plil01_001830900</name>
</gene>
<evidence type="ECO:0000313" key="3">
    <source>
        <dbReference type="EMBL" id="GMF65685.1"/>
    </source>
</evidence>
<dbReference type="GO" id="GO:0016491">
    <property type="term" value="F:oxidoreductase activity"/>
    <property type="evidence" value="ECO:0007669"/>
    <property type="project" value="UniProtKB-KW"/>
</dbReference>
<sequence>MSRKGKIAVITGASMGIGAATARSLAHQGASLALLARSKDKLARLAEELQGVPGCGRVLYFSVDLRDSNALADAMANTVKELGGPVDVLINNAGQGGTRRVLECVAQQVVRN</sequence>
<comment type="similarity">
    <text evidence="1">Belongs to the short-chain dehydrogenases/reductases (SDR) family.</text>
</comment>
<dbReference type="InterPro" id="IPR036291">
    <property type="entry name" value="NAD(P)-bd_dom_sf"/>
</dbReference>
<evidence type="ECO:0000313" key="4">
    <source>
        <dbReference type="Proteomes" id="UP001165083"/>
    </source>
</evidence>
<protein>
    <submittedName>
        <fullName evidence="3">Unnamed protein product</fullName>
    </submittedName>
</protein>
<dbReference type="OrthoDB" id="1933717at2759"/>
<dbReference type="AlphaFoldDB" id="A0A9W7D914"/>
<keyword evidence="2" id="KW-0560">Oxidoreductase</keyword>
<dbReference type="InterPro" id="IPR002347">
    <property type="entry name" value="SDR_fam"/>
</dbReference>